<evidence type="ECO:0000256" key="3">
    <source>
        <dbReference type="SAM" id="Phobius"/>
    </source>
</evidence>
<dbReference type="InterPro" id="IPR008254">
    <property type="entry name" value="Flavodoxin/NO_synth"/>
</dbReference>
<proteinExistence type="predicted"/>
<organism evidence="6 7">
    <name type="scientific">Paenimyroides tangerinum</name>
    <dbReference type="NCBI Taxonomy" id="2488728"/>
    <lineage>
        <taxon>Bacteria</taxon>
        <taxon>Pseudomonadati</taxon>
        <taxon>Bacteroidota</taxon>
        <taxon>Flavobacteriia</taxon>
        <taxon>Flavobacteriales</taxon>
        <taxon>Flavobacteriaceae</taxon>
        <taxon>Paenimyroides</taxon>
    </lineage>
</organism>
<accession>A0A3P3WFH8</accession>
<gene>
    <name evidence="6" type="ORF">EG240_01535</name>
</gene>
<keyword evidence="7" id="KW-1185">Reference proteome</keyword>
<dbReference type="InterPro" id="IPR017938">
    <property type="entry name" value="Riboflavin_synthase-like_b-brl"/>
</dbReference>
<dbReference type="InterPro" id="IPR039261">
    <property type="entry name" value="FNR_nucleotide-bd"/>
</dbReference>
<evidence type="ECO:0000313" key="6">
    <source>
        <dbReference type="EMBL" id="RRJ93178.1"/>
    </source>
</evidence>
<keyword evidence="3" id="KW-0472">Membrane</keyword>
<dbReference type="InterPro" id="IPR001709">
    <property type="entry name" value="Flavoprot_Pyr_Nucl_cyt_Rdtase"/>
</dbReference>
<sequence>MTKSVWRFAHLVLAIFSFLFLLIASVTGTILAVDAAYEKTSAPSIENFNQITVAQSITGLRKVFPEILELNIDATNSVIAEGFNDEGEDFKAIVNPVTGEILAQPKPKSEFIEWVTSFHRSLFLHETGRFIVGFVSFLLLLITISGTVLIIKRQLGIRNFFSKVISDFSAQYFHVVAGRLLLIPILIISLTGSYLFMLRFDVISKPELVEISHESNSTEEFSLEDIPVFKETLLSDVTKIEFPFSDDPEEFFRIKLKDKEIQVNQITGEIVSEIIYPKETVFETLSLDLHTGRTNAVWAIILGIASLNILVFIYTGFVITFKRTSVKIKNKFKPTDAEIVILVGSEGGSTTYFANRIHQQFLNSGKKSYFATLNEYQQFPKASELIVLASTYGLGEAPSNAGQFKKLVAKFPQSQNIHFSVLGFGSTKYADFCAFAFEVDTMLTQQNNFNRKLQIHTINKKSVAEFVNWVNAYNEISDIKIENVSAIYQMKLPKLSKFTVLENKKNANDSVFQISLQTKKKFQSGDLLAIYPANDAQERLYSIAKVNGNLQLVVKLHEFGLGSQFLHRLQKNDQLKARIITNEHFHVPTDAKSVIMIGNGTGIAPFLGMINENISHKEMHLFVGFRHRNETVLGYEAFAKSHQEKKQLTDFTFAFSREENPKYVMQIIEEQAQLIADKLAVGAVIMICGSLKMQKDVEVVLDKIVATHNDKSLTFYKEQNQIKTDCY</sequence>
<dbReference type="InterPro" id="IPR017927">
    <property type="entry name" value="FAD-bd_FR_type"/>
</dbReference>
<dbReference type="InterPro" id="IPR001433">
    <property type="entry name" value="OxRdtase_FAD/NAD-bd"/>
</dbReference>
<keyword evidence="1" id="KW-0028">Amino-acid biosynthesis</keyword>
<dbReference type="InterPro" id="IPR029039">
    <property type="entry name" value="Flavoprotein-like_sf"/>
</dbReference>
<feature type="transmembrane region" description="Helical" evidence="3">
    <location>
        <begin position="296"/>
        <end position="321"/>
    </location>
</feature>
<comment type="caution">
    <text evidence="6">The sequence shown here is derived from an EMBL/GenBank/DDBJ whole genome shotgun (WGS) entry which is preliminary data.</text>
</comment>
<dbReference type="Proteomes" id="UP000275719">
    <property type="component" value="Unassembled WGS sequence"/>
</dbReference>
<keyword evidence="2" id="KW-0285">Flavoprotein</keyword>
<dbReference type="SUPFAM" id="SSF52343">
    <property type="entry name" value="Ferredoxin reductase-like, C-terminal NADP-linked domain"/>
    <property type="match status" value="1"/>
</dbReference>
<dbReference type="GO" id="GO:0050660">
    <property type="term" value="F:flavin adenine dinucleotide binding"/>
    <property type="evidence" value="ECO:0007669"/>
    <property type="project" value="TreeGrafter"/>
</dbReference>
<evidence type="ECO:0000313" key="7">
    <source>
        <dbReference type="Proteomes" id="UP000275719"/>
    </source>
</evidence>
<dbReference type="PANTHER" id="PTHR19384">
    <property type="entry name" value="NITRIC OXIDE SYNTHASE-RELATED"/>
    <property type="match status" value="1"/>
</dbReference>
<feature type="domain" description="FAD-binding FR-type" evidence="5">
    <location>
        <begin position="493"/>
        <end position="588"/>
    </location>
</feature>
<evidence type="ECO:0000256" key="2">
    <source>
        <dbReference type="ARBA" id="ARBA00022630"/>
    </source>
</evidence>
<dbReference type="OrthoDB" id="9789468at2"/>
<dbReference type="Gene3D" id="2.40.30.10">
    <property type="entry name" value="Translation factors"/>
    <property type="match status" value="1"/>
</dbReference>
<name>A0A3P3WFH8_9FLAO</name>
<dbReference type="Gene3D" id="3.40.50.80">
    <property type="entry name" value="Nucleotide-binding domain of ferredoxin-NADP reductase (FNR) module"/>
    <property type="match status" value="1"/>
</dbReference>
<dbReference type="PROSITE" id="PS50902">
    <property type="entry name" value="FLAVODOXIN_LIKE"/>
    <property type="match status" value="1"/>
</dbReference>
<dbReference type="PANTHER" id="PTHR19384:SF84">
    <property type="entry name" value="METHIONINE SYNTHASE REDUCTASE"/>
    <property type="match status" value="1"/>
</dbReference>
<dbReference type="RefSeq" id="WP_125016697.1">
    <property type="nucleotide sequence ID" value="NZ_RQVQ01000002.1"/>
</dbReference>
<dbReference type="GO" id="GO:0010181">
    <property type="term" value="F:FMN binding"/>
    <property type="evidence" value="ECO:0007669"/>
    <property type="project" value="InterPro"/>
</dbReference>
<dbReference type="PRINTS" id="PR00371">
    <property type="entry name" value="FPNCR"/>
</dbReference>
<keyword evidence="3" id="KW-0812">Transmembrane</keyword>
<dbReference type="PROSITE" id="PS51384">
    <property type="entry name" value="FAD_FR"/>
    <property type="match status" value="1"/>
</dbReference>
<dbReference type="GO" id="GO:0005829">
    <property type="term" value="C:cytosol"/>
    <property type="evidence" value="ECO:0007669"/>
    <property type="project" value="TreeGrafter"/>
</dbReference>
<evidence type="ECO:0000256" key="1">
    <source>
        <dbReference type="ARBA" id="ARBA00022605"/>
    </source>
</evidence>
<reference evidence="6 7" key="1">
    <citation type="submission" date="2018-11" db="EMBL/GenBank/DDBJ databases">
        <title>Flavobacterium sp. nov., YIM 102701-2 draft genome.</title>
        <authorList>
            <person name="Li G."/>
            <person name="Jiang Y."/>
        </authorList>
    </citation>
    <scope>NUCLEOTIDE SEQUENCE [LARGE SCALE GENOMIC DNA]</scope>
    <source>
        <strain evidence="6 7">YIM 102701-2</strain>
    </source>
</reference>
<dbReference type="Pfam" id="PF03929">
    <property type="entry name" value="PepSY_TM"/>
    <property type="match status" value="1"/>
</dbReference>
<feature type="transmembrane region" description="Helical" evidence="3">
    <location>
        <begin position="130"/>
        <end position="151"/>
    </location>
</feature>
<dbReference type="SUPFAM" id="SSF63380">
    <property type="entry name" value="Riboflavin synthase domain-like"/>
    <property type="match status" value="1"/>
</dbReference>
<evidence type="ECO:0000259" key="5">
    <source>
        <dbReference type="PROSITE" id="PS51384"/>
    </source>
</evidence>
<evidence type="ECO:0000259" key="4">
    <source>
        <dbReference type="PROSITE" id="PS50902"/>
    </source>
</evidence>
<dbReference type="AlphaFoldDB" id="A0A3P3WFH8"/>
<dbReference type="GO" id="GO:0003958">
    <property type="term" value="F:NADPH-hemoprotein reductase activity"/>
    <property type="evidence" value="ECO:0007669"/>
    <property type="project" value="UniProtKB-EC"/>
</dbReference>
<keyword evidence="3" id="KW-1133">Transmembrane helix</keyword>
<dbReference type="InterPro" id="IPR005625">
    <property type="entry name" value="PepSY-ass_TM"/>
</dbReference>
<dbReference type="Gene3D" id="3.40.50.360">
    <property type="match status" value="1"/>
</dbReference>
<protein>
    <submittedName>
        <fullName evidence="6">FAD-binding oxidoreductase</fullName>
    </submittedName>
</protein>
<dbReference type="EMBL" id="RQVQ01000002">
    <property type="protein sequence ID" value="RRJ93178.1"/>
    <property type="molecule type" value="Genomic_DNA"/>
</dbReference>
<feature type="domain" description="Flavodoxin-like" evidence="4">
    <location>
        <begin position="339"/>
        <end position="474"/>
    </location>
</feature>
<dbReference type="SUPFAM" id="SSF52218">
    <property type="entry name" value="Flavoproteins"/>
    <property type="match status" value="1"/>
</dbReference>
<dbReference type="Pfam" id="PF00175">
    <property type="entry name" value="NAD_binding_1"/>
    <property type="match status" value="1"/>
</dbReference>
<dbReference type="Pfam" id="PF00258">
    <property type="entry name" value="Flavodoxin_1"/>
    <property type="match status" value="1"/>
</dbReference>
<feature type="transmembrane region" description="Helical" evidence="3">
    <location>
        <begin position="172"/>
        <end position="196"/>
    </location>
</feature>